<dbReference type="AlphaFoldDB" id="A0A6J4U5X6"/>
<feature type="region of interest" description="Disordered" evidence="1">
    <location>
        <begin position="1"/>
        <end position="64"/>
    </location>
</feature>
<accession>A0A6J4U5X6</accession>
<protein>
    <submittedName>
        <fullName evidence="2">Uncharacterized protein</fullName>
    </submittedName>
</protein>
<evidence type="ECO:0000256" key="1">
    <source>
        <dbReference type="SAM" id="MobiDB-lite"/>
    </source>
</evidence>
<gene>
    <name evidence="2" type="ORF">AVDCRST_MAG33-75</name>
</gene>
<name>A0A6J4U5X6_9BACT</name>
<reference evidence="2" key="1">
    <citation type="submission" date="2020-02" db="EMBL/GenBank/DDBJ databases">
        <authorList>
            <person name="Meier V. D."/>
        </authorList>
    </citation>
    <scope>NUCLEOTIDE SEQUENCE</scope>
    <source>
        <strain evidence="2">AVDCRST_MAG33</strain>
    </source>
</reference>
<organism evidence="2">
    <name type="scientific">uncultured Thermomicrobiales bacterium</name>
    <dbReference type="NCBI Taxonomy" id="1645740"/>
    <lineage>
        <taxon>Bacteria</taxon>
        <taxon>Pseudomonadati</taxon>
        <taxon>Thermomicrobiota</taxon>
        <taxon>Thermomicrobia</taxon>
        <taxon>Thermomicrobiales</taxon>
        <taxon>environmental samples</taxon>
    </lineage>
</organism>
<evidence type="ECO:0000313" key="2">
    <source>
        <dbReference type="EMBL" id="CAA9541683.1"/>
    </source>
</evidence>
<proteinExistence type="predicted"/>
<feature type="compositionally biased region" description="Acidic residues" evidence="1">
    <location>
        <begin position="25"/>
        <end position="43"/>
    </location>
</feature>
<feature type="compositionally biased region" description="Basic and acidic residues" evidence="1">
    <location>
        <begin position="1"/>
        <end position="14"/>
    </location>
</feature>
<sequence length="64" mass="7009">MPDRSGEGPSDRSTVRHPPGLQELPENEGEPEEDDECRDDDQDDAVKAAAHGDPPSFSRSLLNH</sequence>
<dbReference type="EMBL" id="CADCWK010000007">
    <property type="protein sequence ID" value="CAA9541683.1"/>
    <property type="molecule type" value="Genomic_DNA"/>
</dbReference>